<dbReference type="RefSeq" id="WP_340271741.1">
    <property type="nucleotide sequence ID" value="NZ_JBBEOG010000017.1"/>
</dbReference>
<proteinExistence type="predicted"/>
<dbReference type="NCBIfam" id="NF035938">
    <property type="entry name" value="EboA_domain"/>
    <property type="match status" value="1"/>
</dbReference>
<comment type="caution">
    <text evidence="1">The sequence shown here is derived from an EMBL/GenBank/DDBJ whole genome shotgun (WGS) entry which is preliminary data.</text>
</comment>
<evidence type="ECO:0000313" key="1">
    <source>
        <dbReference type="EMBL" id="MFC5379945.1"/>
    </source>
</evidence>
<protein>
    <submittedName>
        <fullName evidence="1">EboA domain-containing protein</fullName>
    </submittedName>
</protein>
<evidence type="ECO:0000313" key="2">
    <source>
        <dbReference type="Proteomes" id="UP001596122"/>
    </source>
</evidence>
<dbReference type="Proteomes" id="UP001596122">
    <property type="component" value="Unassembled WGS sequence"/>
</dbReference>
<keyword evidence="2" id="KW-1185">Reference proteome</keyword>
<reference evidence="2" key="1">
    <citation type="journal article" date="2019" name="Int. J. Syst. Evol. Microbiol.">
        <title>The Global Catalogue of Microorganisms (GCM) 10K type strain sequencing project: providing services to taxonomists for standard genome sequencing and annotation.</title>
        <authorList>
            <consortium name="The Broad Institute Genomics Platform"/>
            <consortium name="The Broad Institute Genome Sequencing Center for Infectious Disease"/>
            <person name="Wu L."/>
            <person name="Ma J."/>
        </authorList>
    </citation>
    <scope>NUCLEOTIDE SEQUENCE [LARGE SCALE GENOMIC DNA]</scope>
    <source>
        <strain evidence="2">CCUG 43114</strain>
    </source>
</reference>
<dbReference type="InterPro" id="IPR047715">
    <property type="entry name" value="EboA_dom"/>
</dbReference>
<organism evidence="1 2">
    <name type="scientific">Aquipuribacter nitratireducens</name>
    <dbReference type="NCBI Taxonomy" id="650104"/>
    <lineage>
        <taxon>Bacteria</taxon>
        <taxon>Bacillati</taxon>
        <taxon>Actinomycetota</taxon>
        <taxon>Actinomycetes</taxon>
        <taxon>Micrococcales</taxon>
        <taxon>Intrasporangiaceae</taxon>
        <taxon>Aquipuribacter</taxon>
    </lineage>
</organism>
<sequence>MSDGRSAGWSAAAWERPAGWDAALQERLDPAARQAWQQLHARVTAADDPVRALTSRFPGVARAVGRAPLAPPPPGDLEPVLALHGGVDDLARAVLVRDVAPAGPALRELYDLGDAAERRGVLRGLAALPGLGGPDGADLVADALRTNDVRLVAASVGPCAAHLDAVQWRQAVLKCLFVGVPLEHVADLERRRDDALAAMAARYVAERVAAGRPVPVDVPAVLPAGHPALAQARLDDPCHAAYADRRAAAAAARALLDPHRHVTETT</sequence>
<gene>
    <name evidence="1" type="ORF">ACFPJ6_03975</name>
</gene>
<accession>A0ABW0GJ36</accession>
<dbReference type="EMBL" id="JBHSLD010000004">
    <property type="protein sequence ID" value="MFC5379945.1"/>
    <property type="molecule type" value="Genomic_DNA"/>
</dbReference>
<name>A0ABW0GJ36_9MICO</name>